<dbReference type="AlphaFoldDB" id="A0A8T0ES56"/>
<evidence type="ECO:0000313" key="2">
    <source>
        <dbReference type="EMBL" id="KAF8778782.1"/>
    </source>
</evidence>
<dbReference type="EMBL" id="JABXBU010002072">
    <property type="protein sequence ID" value="KAF8778782.1"/>
    <property type="molecule type" value="Genomic_DNA"/>
</dbReference>
<name>A0A8T0ES56_ARGBR</name>
<reference evidence="2" key="1">
    <citation type="journal article" date="2020" name="bioRxiv">
        <title>Chromosome-level reference genome of the European wasp spider Argiope bruennichi: a resource for studies on range expansion and evolutionary adaptation.</title>
        <authorList>
            <person name="Sheffer M.M."/>
            <person name="Hoppe A."/>
            <person name="Krehenwinkel H."/>
            <person name="Uhl G."/>
            <person name="Kuss A.W."/>
            <person name="Jensen L."/>
            <person name="Jensen C."/>
            <person name="Gillespie R.G."/>
            <person name="Hoff K.J."/>
            <person name="Prost S."/>
        </authorList>
    </citation>
    <scope>NUCLEOTIDE SEQUENCE</scope>
</reference>
<evidence type="ECO:0000256" key="1">
    <source>
        <dbReference type="SAM" id="MobiDB-lite"/>
    </source>
</evidence>
<organism evidence="2 3">
    <name type="scientific">Argiope bruennichi</name>
    <name type="common">Wasp spider</name>
    <name type="synonym">Aranea bruennichi</name>
    <dbReference type="NCBI Taxonomy" id="94029"/>
    <lineage>
        <taxon>Eukaryota</taxon>
        <taxon>Metazoa</taxon>
        <taxon>Ecdysozoa</taxon>
        <taxon>Arthropoda</taxon>
        <taxon>Chelicerata</taxon>
        <taxon>Arachnida</taxon>
        <taxon>Araneae</taxon>
        <taxon>Araneomorphae</taxon>
        <taxon>Entelegynae</taxon>
        <taxon>Araneoidea</taxon>
        <taxon>Araneidae</taxon>
        <taxon>Argiope</taxon>
    </lineage>
</organism>
<comment type="caution">
    <text evidence="2">The sequence shown here is derived from an EMBL/GenBank/DDBJ whole genome shotgun (WGS) entry which is preliminary data.</text>
</comment>
<feature type="region of interest" description="Disordered" evidence="1">
    <location>
        <begin position="1"/>
        <end position="23"/>
    </location>
</feature>
<evidence type="ECO:0000313" key="3">
    <source>
        <dbReference type="Proteomes" id="UP000807504"/>
    </source>
</evidence>
<dbReference type="Proteomes" id="UP000807504">
    <property type="component" value="Unassembled WGS sequence"/>
</dbReference>
<protein>
    <submittedName>
        <fullName evidence="2">Uncharacterized protein</fullName>
    </submittedName>
</protein>
<gene>
    <name evidence="2" type="ORF">HNY73_015474</name>
</gene>
<proteinExistence type="predicted"/>
<sequence length="87" mass="10320">MALSVSALRMRSSPSSAGHTHPPQPLVFYPLCRRELAPRVGRKPHSLLQPRRWKDLLTMAMGCSWWIACFARDHQDWWSIRKWRRRP</sequence>
<reference evidence="2" key="2">
    <citation type="submission" date="2020-06" db="EMBL/GenBank/DDBJ databases">
        <authorList>
            <person name="Sheffer M."/>
        </authorList>
    </citation>
    <scope>NUCLEOTIDE SEQUENCE</scope>
</reference>
<keyword evidence="3" id="KW-1185">Reference proteome</keyword>
<accession>A0A8T0ES56</accession>